<dbReference type="PRINTS" id="PR00245">
    <property type="entry name" value="OLFACTORYR"/>
</dbReference>
<feature type="transmembrane region" description="Helical" evidence="13">
    <location>
        <begin position="58"/>
        <end position="78"/>
    </location>
</feature>
<feature type="transmembrane region" description="Helical" evidence="13">
    <location>
        <begin position="141"/>
        <end position="162"/>
    </location>
</feature>
<evidence type="ECO:0000256" key="10">
    <source>
        <dbReference type="ARBA" id="ARBA00023170"/>
    </source>
</evidence>
<evidence type="ECO:0000313" key="15">
    <source>
        <dbReference type="Proteomes" id="UP000186698"/>
    </source>
</evidence>
<comment type="subcellular location">
    <subcellularLocation>
        <location evidence="1">Cell membrane</location>
        <topology evidence="1">Multi-pass membrane protein</topology>
    </subcellularLocation>
</comment>
<dbReference type="InterPro" id="IPR000276">
    <property type="entry name" value="GPCR_Rhodpsn"/>
</dbReference>
<keyword evidence="3" id="KW-0716">Sensory transduction</keyword>
<dbReference type="OrthoDB" id="5969463at2759"/>
<dbReference type="KEGG" id="xla:108705138"/>
<dbReference type="PROSITE" id="PS50262">
    <property type="entry name" value="G_PROTEIN_RECEP_F1_2"/>
    <property type="match status" value="1"/>
</dbReference>
<dbReference type="PANTHER" id="PTHR26451:SF993">
    <property type="entry name" value="OLFACTORY RECEPTOR 51I2"/>
    <property type="match status" value="1"/>
</dbReference>
<evidence type="ECO:0000256" key="6">
    <source>
        <dbReference type="ARBA" id="ARBA00022989"/>
    </source>
</evidence>
<keyword evidence="5" id="KW-0552">Olfaction</keyword>
<evidence type="ECO:0000256" key="3">
    <source>
        <dbReference type="ARBA" id="ARBA00022606"/>
    </source>
</evidence>
<dbReference type="GO" id="GO:0004930">
    <property type="term" value="F:G protein-coupled receptor activity"/>
    <property type="evidence" value="ECO:0007669"/>
    <property type="project" value="UniProtKB-KW"/>
</dbReference>
<dbReference type="AlphaFoldDB" id="A0A8J0U6T4"/>
<proteinExistence type="predicted"/>
<feature type="transmembrane region" description="Helical" evidence="13">
    <location>
        <begin position="24"/>
        <end position="51"/>
    </location>
</feature>
<keyword evidence="15" id="KW-1185">Reference proteome</keyword>
<keyword evidence="4 13" id="KW-0812">Transmembrane</keyword>
<dbReference type="GO" id="GO:0004984">
    <property type="term" value="F:olfactory receptor activity"/>
    <property type="evidence" value="ECO:0000318"/>
    <property type="project" value="GO_Central"/>
</dbReference>
<dbReference type="InterPro" id="IPR000725">
    <property type="entry name" value="Olfact_rcpt"/>
</dbReference>
<evidence type="ECO:0000256" key="4">
    <source>
        <dbReference type="ARBA" id="ARBA00022692"/>
    </source>
</evidence>
<evidence type="ECO:0000256" key="13">
    <source>
        <dbReference type="SAM" id="Phobius"/>
    </source>
</evidence>
<evidence type="ECO:0000256" key="2">
    <source>
        <dbReference type="ARBA" id="ARBA00022475"/>
    </source>
</evidence>
<dbReference type="InterPro" id="IPR052921">
    <property type="entry name" value="GPCR1_Superfamily_Member"/>
</dbReference>
<reference evidence="15" key="1">
    <citation type="submission" date="2024-06" db="UniProtKB">
        <authorList>
            <consortium name="RefSeq"/>
        </authorList>
    </citation>
    <scope>NUCLEOTIDE SEQUENCE [LARGE SCALE GENOMIC DNA]</scope>
    <source>
        <strain evidence="15">J_2021</strain>
    </source>
</reference>
<dbReference type="PROSITE" id="PS00237">
    <property type="entry name" value="G_PROTEIN_RECEP_F1_1"/>
    <property type="match status" value="1"/>
</dbReference>
<dbReference type="GeneID" id="108705138"/>
<dbReference type="SUPFAM" id="SSF81321">
    <property type="entry name" value="Family A G protein-coupled receptor-like"/>
    <property type="match status" value="1"/>
</dbReference>
<dbReference type="GO" id="GO:0050911">
    <property type="term" value="P:detection of chemical stimulus involved in sensory perception of smell"/>
    <property type="evidence" value="ECO:0000318"/>
    <property type="project" value="GO_Central"/>
</dbReference>
<keyword evidence="2" id="KW-1003">Cell membrane</keyword>
<evidence type="ECO:0000313" key="16">
    <source>
        <dbReference type="RefSeq" id="XP_018097428.2"/>
    </source>
</evidence>
<evidence type="ECO:0000256" key="9">
    <source>
        <dbReference type="ARBA" id="ARBA00023157"/>
    </source>
</evidence>
<name>A0A8J0U6T4_XENLA</name>
<evidence type="ECO:0000256" key="5">
    <source>
        <dbReference type="ARBA" id="ARBA00022725"/>
    </source>
</evidence>
<feature type="transmembrane region" description="Helical" evidence="13">
    <location>
        <begin position="196"/>
        <end position="221"/>
    </location>
</feature>
<dbReference type="InterPro" id="IPR017452">
    <property type="entry name" value="GPCR_Rhodpsn_7TM"/>
</dbReference>
<organism evidence="15 16">
    <name type="scientific">Xenopus laevis</name>
    <name type="common">African clawed frog</name>
    <dbReference type="NCBI Taxonomy" id="8355"/>
    <lineage>
        <taxon>Eukaryota</taxon>
        <taxon>Metazoa</taxon>
        <taxon>Chordata</taxon>
        <taxon>Craniata</taxon>
        <taxon>Vertebrata</taxon>
        <taxon>Euteleostomi</taxon>
        <taxon>Amphibia</taxon>
        <taxon>Batrachia</taxon>
        <taxon>Anura</taxon>
        <taxon>Pipoidea</taxon>
        <taxon>Pipidae</taxon>
        <taxon>Xenopodinae</taxon>
        <taxon>Xenopus</taxon>
        <taxon>Xenopus</taxon>
    </lineage>
</organism>
<evidence type="ECO:0000256" key="1">
    <source>
        <dbReference type="ARBA" id="ARBA00004651"/>
    </source>
</evidence>
<dbReference type="GO" id="GO:0005549">
    <property type="term" value="F:odorant binding"/>
    <property type="evidence" value="ECO:0000318"/>
    <property type="project" value="GO_Central"/>
</dbReference>
<dbReference type="RefSeq" id="XP_018097428.2">
    <property type="nucleotide sequence ID" value="XM_018241939.2"/>
</dbReference>
<dbReference type="Proteomes" id="UP000186698">
    <property type="component" value="Chromosome 2S"/>
</dbReference>
<evidence type="ECO:0000256" key="11">
    <source>
        <dbReference type="ARBA" id="ARBA00023180"/>
    </source>
</evidence>
<sequence length="328" mass="37537">MMQNSTDPHPPFFTLGYGRLTSIRYFYCLLVLVGYLLNIVSNSLIIAAVIIHNSLHEPVYIFISALCVNGIFENMLVYPSIFAALLYKVQTISYSFCWLQAFLLHLYGCFEMTTLSAMAFDRYVCICNPLRYNNIMSLSTVFKIIGGSWTYSIVAFGTHMLLTYRLPLCGTEILKIYCDNWSIVRLSCIDTTVNNMFGLFIVSTFEGLLLMLIMCSYIKILRVCARSSQAVIAKALQTCTPQLITTFNFVASSLFDIFLYRYIPTIVPYEFRLFMSLQFLVVSPILNAFVYGLKMTDLRKKILQSFNLKRITGNALNMQKSDVVQQRE</sequence>
<evidence type="ECO:0000256" key="12">
    <source>
        <dbReference type="ARBA" id="ARBA00023224"/>
    </source>
</evidence>
<dbReference type="GO" id="GO:0016020">
    <property type="term" value="C:membrane"/>
    <property type="evidence" value="ECO:0000318"/>
    <property type="project" value="GO_Central"/>
</dbReference>
<feature type="transmembrane region" description="Helical" evidence="13">
    <location>
        <begin position="275"/>
        <end position="293"/>
    </location>
</feature>
<keyword evidence="6 13" id="KW-1133">Transmembrane helix</keyword>
<evidence type="ECO:0000256" key="7">
    <source>
        <dbReference type="ARBA" id="ARBA00023040"/>
    </source>
</evidence>
<feature type="transmembrane region" description="Helical" evidence="13">
    <location>
        <begin position="242"/>
        <end position="263"/>
    </location>
</feature>
<keyword evidence="12" id="KW-0807">Transducer</keyword>
<dbReference type="FunFam" id="1.20.1070.10:FF:000024">
    <property type="entry name" value="Olfactory receptor"/>
    <property type="match status" value="1"/>
</dbReference>
<dbReference type="Pfam" id="PF13853">
    <property type="entry name" value="7tm_4"/>
    <property type="match status" value="1"/>
</dbReference>
<dbReference type="Gene3D" id="1.20.1070.10">
    <property type="entry name" value="Rhodopsin 7-helix transmembrane proteins"/>
    <property type="match status" value="1"/>
</dbReference>
<dbReference type="RefSeq" id="XP_018105954.2">
    <property type="nucleotide sequence ID" value="XM_018250465.2"/>
</dbReference>
<dbReference type="PANTHER" id="PTHR26451">
    <property type="entry name" value="G_PROTEIN_RECEP_F1_2 DOMAIN-CONTAINING PROTEIN"/>
    <property type="match status" value="1"/>
</dbReference>
<reference evidence="16" key="2">
    <citation type="submission" date="2025-08" db="UniProtKB">
        <authorList>
            <consortium name="RefSeq"/>
        </authorList>
    </citation>
    <scope>IDENTIFICATION</scope>
    <source>
        <strain evidence="16">J_2021</strain>
        <tissue evidence="16">Erythrocytes</tissue>
    </source>
</reference>
<keyword evidence="10 16" id="KW-0675">Receptor</keyword>
<evidence type="ECO:0000259" key="14">
    <source>
        <dbReference type="PROSITE" id="PS50262"/>
    </source>
</evidence>
<gene>
    <name evidence="16" type="primary">LOC108705138</name>
</gene>
<keyword evidence="7" id="KW-0297">G-protein coupled receptor</keyword>
<keyword evidence="11" id="KW-0325">Glycoprotein</keyword>
<protein>
    <submittedName>
        <fullName evidence="16">Olfactory receptor 51I2</fullName>
    </submittedName>
</protein>
<keyword evidence="8 13" id="KW-0472">Membrane</keyword>
<dbReference type="GO" id="GO:0005886">
    <property type="term" value="C:plasma membrane"/>
    <property type="evidence" value="ECO:0007669"/>
    <property type="project" value="UniProtKB-SubCell"/>
</dbReference>
<evidence type="ECO:0000256" key="8">
    <source>
        <dbReference type="ARBA" id="ARBA00023136"/>
    </source>
</evidence>
<accession>A0A8J0U6T4</accession>
<feature type="domain" description="G-protein coupled receptors family 1 profile" evidence="14">
    <location>
        <begin position="41"/>
        <end position="291"/>
    </location>
</feature>
<keyword evidence="9" id="KW-1015">Disulfide bond</keyword>
<dbReference type="KEGG" id="xla:108710071"/>